<dbReference type="Proteomes" id="UP000186438">
    <property type="component" value="Unassembled WGS sequence"/>
</dbReference>
<organism evidence="1 2">
    <name type="scientific">Mycobacterium paraffinicum</name>
    <dbReference type="NCBI Taxonomy" id="53378"/>
    <lineage>
        <taxon>Bacteria</taxon>
        <taxon>Bacillati</taxon>
        <taxon>Actinomycetota</taxon>
        <taxon>Actinomycetes</taxon>
        <taxon>Mycobacteriales</taxon>
        <taxon>Mycobacteriaceae</taxon>
        <taxon>Mycobacterium</taxon>
    </lineage>
</organism>
<evidence type="ECO:0000313" key="2">
    <source>
        <dbReference type="Proteomes" id="UP000186438"/>
    </source>
</evidence>
<dbReference type="EMBL" id="MPNT01000024">
    <property type="protein sequence ID" value="OJZ69953.1"/>
    <property type="molecule type" value="Genomic_DNA"/>
</dbReference>
<proteinExistence type="predicted"/>
<dbReference type="NCBIfam" id="NF046112">
    <property type="entry name" value="MSMEG_6209_Nter"/>
    <property type="match status" value="1"/>
</dbReference>
<name>A0A1Q4HPX4_9MYCO</name>
<protein>
    <submittedName>
        <fullName evidence="1">Uncharacterized protein</fullName>
    </submittedName>
</protein>
<reference evidence="1 2" key="1">
    <citation type="submission" date="2016-11" db="EMBL/GenBank/DDBJ databases">
        <title>Genome sequences of unsequenced Mycobacteria.</title>
        <authorList>
            <person name="Greninger A.L."/>
            <person name="Fang F."/>
            <person name="Jerome K.R."/>
        </authorList>
    </citation>
    <scope>NUCLEOTIDE SEQUENCE [LARGE SCALE GENOMIC DNA]</scope>
    <source>
        <strain evidence="1 2">M11</strain>
    </source>
</reference>
<evidence type="ECO:0000313" key="1">
    <source>
        <dbReference type="EMBL" id="OJZ69953.1"/>
    </source>
</evidence>
<accession>A0A1Q4HPX4</accession>
<dbReference type="Gene3D" id="1.10.8.1060">
    <property type="entry name" value="Corynebacterium glutamicum thioredoxin-dependent arsenate reductase, N-terminal domain"/>
    <property type="match status" value="1"/>
</dbReference>
<gene>
    <name evidence="1" type="ORF">BRW65_21730</name>
</gene>
<comment type="caution">
    <text evidence="1">The sequence shown here is derived from an EMBL/GenBank/DDBJ whole genome shotgun (WGS) entry which is preliminary data.</text>
</comment>
<dbReference type="AlphaFoldDB" id="A0A1Q4HPX4"/>
<dbReference type="RefSeq" id="WP_073878278.1">
    <property type="nucleotide sequence ID" value="NZ_MPNT01000024.1"/>
</dbReference>
<keyword evidence="2" id="KW-1185">Reference proteome</keyword>
<sequence length="69" mass="8166">MGKVTQVNEEALLADIERQLVEEFPHIPSEVVDAVIREERARFTYSRVREFVPLFVEKHTREQLRARSN</sequence>
<dbReference type="OrthoDB" id="4277148at2"/>
<dbReference type="STRING" id="53378.BRW65_21730"/>